<proteinExistence type="predicted"/>
<dbReference type="RefSeq" id="WP_155049933.1">
    <property type="nucleotide sequence ID" value="NZ_BAAAIB010000007.1"/>
</dbReference>
<dbReference type="EMBL" id="WMLB01000001">
    <property type="protein sequence ID" value="MTH66795.1"/>
    <property type="molecule type" value="Genomic_DNA"/>
</dbReference>
<comment type="caution">
    <text evidence="1">The sequence shown here is derived from an EMBL/GenBank/DDBJ whole genome shotgun (WGS) entry which is preliminary data.</text>
</comment>
<evidence type="ECO:0000313" key="1">
    <source>
        <dbReference type="EMBL" id="MTH66795.1"/>
    </source>
</evidence>
<dbReference type="Proteomes" id="UP000433071">
    <property type="component" value="Unassembled WGS sequence"/>
</dbReference>
<dbReference type="AlphaFoldDB" id="A0A6I3M107"/>
<sequence>MRFVDSFVDRAERYSLGVEQESATAYLSIPVSSSLTDYEEYYALSDEEYASFGADPNSARAFAEECRRRAHDDRLMLKPGWNRGSPR</sequence>
<gene>
    <name evidence="1" type="ORF">GJ743_00200</name>
</gene>
<organism evidence="1 2">
    <name type="scientific">Agromyces bracchium</name>
    <dbReference type="NCBI Taxonomy" id="88376"/>
    <lineage>
        <taxon>Bacteria</taxon>
        <taxon>Bacillati</taxon>
        <taxon>Actinomycetota</taxon>
        <taxon>Actinomycetes</taxon>
        <taxon>Micrococcales</taxon>
        <taxon>Microbacteriaceae</taxon>
        <taxon>Agromyces</taxon>
    </lineage>
</organism>
<keyword evidence="2" id="KW-1185">Reference proteome</keyword>
<name>A0A6I3M107_9MICO</name>
<accession>A0A6I3M107</accession>
<dbReference type="OrthoDB" id="4318869at2"/>
<protein>
    <submittedName>
        <fullName evidence="1">Uncharacterized protein</fullName>
    </submittedName>
</protein>
<reference evidence="1 2" key="1">
    <citation type="submission" date="2019-11" db="EMBL/GenBank/DDBJ databases">
        <title>Agromyces kandeliae sp. nov., isolated from mangrove soil.</title>
        <authorList>
            <person name="Wang R."/>
        </authorList>
    </citation>
    <scope>NUCLEOTIDE SEQUENCE [LARGE SCALE GENOMIC DNA]</scope>
    <source>
        <strain evidence="1 2">JCM 11433</strain>
    </source>
</reference>
<evidence type="ECO:0000313" key="2">
    <source>
        <dbReference type="Proteomes" id="UP000433071"/>
    </source>
</evidence>